<dbReference type="Proteomes" id="UP000663879">
    <property type="component" value="Unassembled WGS sequence"/>
</dbReference>
<evidence type="ECO:0000313" key="12">
    <source>
        <dbReference type="Proteomes" id="UP000663879"/>
    </source>
</evidence>
<dbReference type="InterPro" id="IPR041588">
    <property type="entry name" value="Integrase_H2C2"/>
</dbReference>
<feature type="compositionally biased region" description="Polar residues" evidence="8">
    <location>
        <begin position="1285"/>
        <end position="1319"/>
    </location>
</feature>
<dbReference type="PROSITE" id="PS00141">
    <property type="entry name" value="ASP_PROTEASE"/>
    <property type="match status" value="1"/>
</dbReference>
<keyword evidence="7" id="KW-0695">RNA-directed DNA polymerase</keyword>
<dbReference type="Pfam" id="PF00665">
    <property type="entry name" value="rve"/>
    <property type="match status" value="1"/>
</dbReference>
<dbReference type="GO" id="GO:0004190">
    <property type="term" value="F:aspartic-type endopeptidase activity"/>
    <property type="evidence" value="ECO:0007669"/>
    <property type="project" value="InterPro"/>
</dbReference>
<dbReference type="Gene3D" id="1.10.340.70">
    <property type="match status" value="1"/>
</dbReference>
<reference evidence="11" key="1">
    <citation type="submission" date="2021-02" db="EMBL/GenBank/DDBJ databases">
        <authorList>
            <person name="Nowell W R."/>
        </authorList>
    </citation>
    <scope>NUCLEOTIDE SEQUENCE</scope>
    <source>
        <strain evidence="11">Ploen Becks lab</strain>
    </source>
</reference>
<dbReference type="Pfam" id="PF17917">
    <property type="entry name" value="RT_RNaseH"/>
    <property type="match status" value="1"/>
</dbReference>
<dbReference type="CDD" id="cd01647">
    <property type="entry name" value="RT_LTR"/>
    <property type="match status" value="1"/>
</dbReference>
<feature type="domain" description="Integrase catalytic" evidence="10">
    <location>
        <begin position="1006"/>
        <end position="1162"/>
    </location>
</feature>
<dbReference type="Gene3D" id="3.30.420.10">
    <property type="entry name" value="Ribonuclease H-like superfamily/Ribonuclease H"/>
    <property type="match status" value="1"/>
</dbReference>
<dbReference type="PROSITE" id="PS50994">
    <property type="entry name" value="INTEGRASE"/>
    <property type="match status" value="1"/>
</dbReference>
<dbReference type="CDD" id="cd09274">
    <property type="entry name" value="RNase_HI_RT_Ty3"/>
    <property type="match status" value="1"/>
</dbReference>
<name>A0A814M4W8_9BILA</name>
<dbReference type="Gene3D" id="3.30.70.270">
    <property type="match status" value="2"/>
</dbReference>
<dbReference type="Pfam" id="PF17921">
    <property type="entry name" value="Integrase_H2C2"/>
    <property type="match status" value="1"/>
</dbReference>
<dbReference type="SUPFAM" id="SSF53098">
    <property type="entry name" value="Ribonuclease H-like"/>
    <property type="match status" value="1"/>
</dbReference>
<evidence type="ECO:0000256" key="3">
    <source>
        <dbReference type="ARBA" id="ARBA00022695"/>
    </source>
</evidence>
<evidence type="ECO:0000256" key="7">
    <source>
        <dbReference type="ARBA" id="ARBA00022918"/>
    </source>
</evidence>
<dbReference type="GO" id="GO:0004519">
    <property type="term" value="F:endonuclease activity"/>
    <property type="evidence" value="ECO:0007669"/>
    <property type="project" value="UniProtKB-KW"/>
</dbReference>
<dbReference type="OrthoDB" id="10055277at2759"/>
<dbReference type="FunFam" id="3.30.420.10:FF:000063">
    <property type="entry name" value="Retrovirus-related Pol polyprotein from transposon 297-like Protein"/>
    <property type="match status" value="1"/>
</dbReference>
<evidence type="ECO:0000256" key="2">
    <source>
        <dbReference type="ARBA" id="ARBA00022679"/>
    </source>
</evidence>
<dbReference type="GO" id="GO:0006508">
    <property type="term" value="P:proteolysis"/>
    <property type="evidence" value="ECO:0007669"/>
    <property type="project" value="InterPro"/>
</dbReference>
<keyword evidence="6" id="KW-0378">Hydrolase</keyword>
<dbReference type="PANTHER" id="PTHR37984">
    <property type="entry name" value="PROTEIN CBG26694"/>
    <property type="match status" value="1"/>
</dbReference>
<dbReference type="InterPro" id="IPR001969">
    <property type="entry name" value="Aspartic_peptidase_AS"/>
</dbReference>
<dbReference type="InterPro" id="IPR012337">
    <property type="entry name" value="RNaseH-like_sf"/>
</dbReference>
<keyword evidence="2" id="KW-0808">Transferase</keyword>
<dbReference type="InterPro" id="IPR001584">
    <property type="entry name" value="Integrase_cat-core"/>
</dbReference>
<keyword evidence="5" id="KW-0255">Endonuclease</keyword>
<evidence type="ECO:0000259" key="9">
    <source>
        <dbReference type="PROSITE" id="PS50878"/>
    </source>
</evidence>
<evidence type="ECO:0000256" key="1">
    <source>
        <dbReference type="ARBA" id="ARBA00012493"/>
    </source>
</evidence>
<proteinExistence type="predicted"/>
<feature type="domain" description="Reverse transcriptase" evidence="9">
    <location>
        <begin position="456"/>
        <end position="634"/>
    </location>
</feature>
<comment type="caution">
    <text evidence="11">The sequence shown here is derived from an EMBL/GenBank/DDBJ whole genome shotgun (WGS) entry which is preliminary data.</text>
</comment>
<keyword evidence="3" id="KW-0548">Nucleotidyltransferase</keyword>
<evidence type="ECO:0000256" key="8">
    <source>
        <dbReference type="SAM" id="MobiDB-lite"/>
    </source>
</evidence>
<organism evidence="11 12">
    <name type="scientific">Brachionus calyciflorus</name>
    <dbReference type="NCBI Taxonomy" id="104777"/>
    <lineage>
        <taxon>Eukaryota</taxon>
        <taxon>Metazoa</taxon>
        <taxon>Spiralia</taxon>
        <taxon>Gnathifera</taxon>
        <taxon>Rotifera</taxon>
        <taxon>Eurotatoria</taxon>
        <taxon>Monogononta</taxon>
        <taxon>Pseudotrocha</taxon>
        <taxon>Ploima</taxon>
        <taxon>Brachionidae</taxon>
        <taxon>Brachionus</taxon>
    </lineage>
</organism>
<evidence type="ECO:0000256" key="6">
    <source>
        <dbReference type="ARBA" id="ARBA00022801"/>
    </source>
</evidence>
<dbReference type="Gene3D" id="3.10.10.10">
    <property type="entry name" value="HIV Type 1 Reverse Transcriptase, subunit A, domain 1"/>
    <property type="match status" value="1"/>
</dbReference>
<dbReference type="InterPro" id="IPR043128">
    <property type="entry name" value="Rev_trsase/Diguanyl_cyclase"/>
</dbReference>
<dbReference type="PROSITE" id="PS50878">
    <property type="entry name" value="RT_POL"/>
    <property type="match status" value="1"/>
</dbReference>
<dbReference type="EMBL" id="CAJNOC010006284">
    <property type="protein sequence ID" value="CAF1074453.1"/>
    <property type="molecule type" value="Genomic_DNA"/>
</dbReference>
<dbReference type="InterPro" id="IPR041373">
    <property type="entry name" value="RT_RNaseH"/>
</dbReference>
<accession>A0A814M4W8</accession>
<evidence type="ECO:0000256" key="4">
    <source>
        <dbReference type="ARBA" id="ARBA00022722"/>
    </source>
</evidence>
<evidence type="ECO:0000313" key="11">
    <source>
        <dbReference type="EMBL" id="CAF1074453.1"/>
    </source>
</evidence>
<dbReference type="GO" id="GO:0003676">
    <property type="term" value="F:nucleic acid binding"/>
    <property type="evidence" value="ECO:0007669"/>
    <property type="project" value="InterPro"/>
</dbReference>
<dbReference type="InterPro" id="IPR050951">
    <property type="entry name" value="Retrovirus_Pol_polyprotein"/>
</dbReference>
<dbReference type="InterPro" id="IPR000477">
    <property type="entry name" value="RT_dom"/>
</dbReference>
<dbReference type="GO" id="GO:0003964">
    <property type="term" value="F:RNA-directed DNA polymerase activity"/>
    <property type="evidence" value="ECO:0007669"/>
    <property type="project" value="UniProtKB-KW"/>
</dbReference>
<feature type="compositionally biased region" description="Basic and acidic residues" evidence="8">
    <location>
        <begin position="1320"/>
        <end position="1337"/>
    </location>
</feature>
<protein>
    <recommendedName>
        <fullName evidence="1">RNA-directed DNA polymerase</fullName>
        <ecNumber evidence="1">2.7.7.49</ecNumber>
    </recommendedName>
</protein>
<keyword evidence="4" id="KW-0540">Nuclease</keyword>
<dbReference type="FunFam" id="3.10.20.370:FF:000001">
    <property type="entry name" value="Retrovirus-related Pol polyprotein from transposon 17.6-like protein"/>
    <property type="match status" value="1"/>
</dbReference>
<dbReference type="InterPro" id="IPR043502">
    <property type="entry name" value="DNA/RNA_pol_sf"/>
</dbReference>
<evidence type="ECO:0000256" key="5">
    <source>
        <dbReference type="ARBA" id="ARBA00022759"/>
    </source>
</evidence>
<dbReference type="PANTHER" id="PTHR37984:SF11">
    <property type="entry name" value="INTEGRASE CATALYTIC DOMAIN-CONTAINING PROTEIN"/>
    <property type="match status" value="1"/>
</dbReference>
<evidence type="ECO:0000259" key="10">
    <source>
        <dbReference type="PROSITE" id="PS50994"/>
    </source>
</evidence>
<dbReference type="CDD" id="cd00303">
    <property type="entry name" value="retropepsin_like"/>
    <property type="match status" value="1"/>
</dbReference>
<dbReference type="EC" id="2.7.7.49" evidence="1"/>
<dbReference type="InterPro" id="IPR021109">
    <property type="entry name" value="Peptidase_aspartic_dom_sf"/>
</dbReference>
<dbReference type="InterPro" id="IPR036397">
    <property type="entry name" value="RNaseH_sf"/>
</dbReference>
<dbReference type="GO" id="GO:0015074">
    <property type="term" value="P:DNA integration"/>
    <property type="evidence" value="ECO:0007669"/>
    <property type="project" value="InterPro"/>
</dbReference>
<feature type="region of interest" description="Disordered" evidence="8">
    <location>
        <begin position="1285"/>
        <end position="1346"/>
    </location>
</feature>
<dbReference type="Pfam" id="PF00078">
    <property type="entry name" value="RVT_1"/>
    <property type="match status" value="1"/>
</dbReference>
<dbReference type="SUPFAM" id="SSF56672">
    <property type="entry name" value="DNA/RNA polymerases"/>
    <property type="match status" value="1"/>
</dbReference>
<dbReference type="Gene3D" id="2.40.70.10">
    <property type="entry name" value="Acid Proteases"/>
    <property type="match status" value="1"/>
</dbReference>
<keyword evidence="12" id="KW-1185">Reference proteome</keyword>
<sequence length="1346" mass="153857">MSEISLGYYQTFDCDLDDPLVGTKWSEWLDGLDNYLTWLNVTDDKRKIAALFHHAGREISRIYKSMPPNELVNDTIRIDKFEDVTKKITEYLNPRKNVFFEIHKFRQAKQENGESISGYVMRLKNLSTYCGFTNVDKEIVSQIIEGSNNRDVVAKALRMTNEELKLETLLDWGRTREVAGKQIKDITRGSGEVYSVQSNRLNQDMSKSIYSHERKNESKKLGKKCWSCGYDYPHKHGNECPAKSRNCKKCDEKGHFARVCKTSSRESKHVNFTDDCQNDEEYVFNVGNSGLPKVILNIKENNVEFVIDTGSSVNIVRKNVAEKLSHEISVKKSWKKLYAYNSKNPLSIESEFDSEIGYEGKKVKAEFVVINGSGPNLLSFETAEKLGLIKMVNWVECSKMKEKFPNLFSGGIGKLKGYQMKFHIDNSVKPSKQTHYRVPFHLRKLVEDELQKLESEGIIQRATGPTSWISPIHVVPKKVPGEIRIVVDARQVNKAIQREKHPTPTIDDLAHAMHGASWFSKVDFKHGYRQIELHPESRKITTFSTHIGLFQDTRLNFGYCAAAEMFQHIIGEVISGLDGVINVSDDLIIFGKNKEEHDKRLFRVLGVLEAKGLTVNVEKCQFFKREIEFFGMIFSEKGISPSIERVKALQSVQKPHNVKELSSFLGLATYSSRFINNFSTLTEPLRNQVKFNKSDLSDWGEIEDEAFKNVKNSLTTNSLAYFDPNLDTELVVDASPVGVAAVLLQVDPLDKNKRNVIAYASRTLSEYERKYAQVEKEALACVFGCERFHTYLFGHWFKLVTDNKAIQFIYSKASGRSQARIERWGLRLAPYDFTIEHRPGRDNIADILSRHPDETVKSEDDIFCEKYINLVVDMAVPETLSRSEISNATSICNELNLLKRKMKGENLTEKENVQIKDYIRILDELCLASDGVILRQDRIIIPDSLRNLVVKIGHEGHLGIVKTKQLLRSKVWFPKMDEKIEDQIRSCLACQANCDQPRNVASELVMSEPPVGVWKEVSCDFFGPLPSGDYLFVVMDELSRFPYVEIVRATTCEVILVKLDECFTRFGIPNSLKTDNGPPFNSSKFTSFLAKLGVAHRKITPYWPQANAKCERFMRNLGKLVRCAQFESKPWKCELNKFLRAYVSVPHSSTNFAPSQLMFKRSNFSKLDSLNIMANCSDEVEQARLNDKVALEKVKAYAENGKLRDVREFRIGDSVLLRQEKCNKVSSLYEHIPYRIVSLKGTMATIENGIRRVARNISFLKKVVVCPRVEPSREDVITSNTNLELLSSGQSDRGDQTSNSQCEEFNPRINSQEKSSLGQERTKRSTRKEVSYKETRSYKRRGMNKT</sequence>
<gene>
    <name evidence="11" type="ORF">OXX778_LOCUS19893</name>
</gene>
<dbReference type="FunFam" id="1.10.340.70:FF:000003">
    <property type="entry name" value="Protein CBG25708"/>
    <property type="match status" value="1"/>
</dbReference>